<dbReference type="RefSeq" id="WP_009539262.1">
    <property type="nucleotide sequence ID" value="NZ_ANHY01000004.1"/>
</dbReference>
<dbReference type="PANTHER" id="PTHR11236">
    <property type="entry name" value="AMINOBENZOATE/ANTHRANILATE SYNTHASE"/>
    <property type="match status" value="1"/>
</dbReference>
<keyword evidence="6" id="KW-1185">Reference proteome</keyword>
<evidence type="ECO:0000256" key="1">
    <source>
        <dbReference type="ARBA" id="ARBA00013139"/>
    </source>
</evidence>
<accession>K9HUR7</accession>
<comment type="caution">
    <text evidence="5">The sequence shown here is derived from an EMBL/GenBank/DDBJ whole genome shotgun (WGS) entry which is preliminary data.</text>
</comment>
<dbReference type="Pfam" id="PF04715">
    <property type="entry name" value="Anth_synt_I_N"/>
    <property type="match status" value="1"/>
</dbReference>
<dbReference type="OrthoDB" id="9803598at2"/>
<dbReference type="InterPro" id="IPR015890">
    <property type="entry name" value="Chorismate_C"/>
</dbReference>
<organism evidence="5 6">
    <name type="scientific">Caenispirillum salinarum AK4</name>
    <dbReference type="NCBI Taxonomy" id="1238182"/>
    <lineage>
        <taxon>Bacteria</taxon>
        <taxon>Pseudomonadati</taxon>
        <taxon>Pseudomonadota</taxon>
        <taxon>Alphaproteobacteria</taxon>
        <taxon>Rhodospirillales</taxon>
        <taxon>Novispirillaceae</taxon>
        <taxon>Caenispirillum</taxon>
    </lineage>
</organism>
<proteinExistence type="predicted"/>
<dbReference type="GO" id="GO:0046820">
    <property type="term" value="F:4-amino-4-deoxychorismate synthase activity"/>
    <property type="evidence" value="ECO:0007669"/>
    <property type="project" value="UniProtKB-EC"/>
</dbReference>
<dbReference type="Proteomes" id="UP000009881">
    <property type="component" value="Unassembled WGS sequence"/>
</dbReference>
<evidence type="ECO:0000313" key="5">
    <source>
        <dbReference type="EMBL" id="EKV32001.1"/>
    </source>
</evidence>
<gene>
    <name evidence="5" type="ORF">C882_3065</name>
</gene>
<dbReference type="SUPFAM" id="SSF56322">
    <property type="entry name" value="ADC synthase"/>
    <property type="match status" value="1"/>
</dbReference>
<feature type="domain" description="Chorismate-utilising enzyme C-terminal" evidence="3">
    <location>
        <begin position="175"/>
        <end position="432"/>
    </location>
</feature>
<reference evidence="5 6" key="1">
    <citation type="journal article" date="2013" name="Genome Announc.">
        <title>Draft Genome Sequence of an Alphaproteobacterium, Caenispirillum salinarum AK4(T), Isolated from a Solar Saltern.</title>
        <authorList>
            <person name="Khatri I."/>
            <person name="Singh A."/>
            <person name="Korpole S."/>
            <person name="Pinnaka A.K."/>
            <person name="Subramanian S."/>
        </authorList>
    </citation>
    <scope>NUCLEOTIDE SEQUENCE [LARGE SCALE GENOMIC DNA]</scope>
    <source>
        <strain evidence="5 6">AK4</strain>
    </source>
</reference>
<dbReference type="InterPro" id="IPR006805">
    <property type="entry name" value="Anth_synth_I_N"/>
</dbReference>
<evidence type="ECO:0000256" key="2">
    <source>
        <dbReference type="ARBA" id="ARBA00022679"/>
    </source>
</evidence>
<dbReference type="EC" id="2.6.1.85" evidence="1"/>
<dbReference type="AlphaFoldDB" id="K9HUR7"/>
<dbReference type="PANTHER" id="PTHR11236:SF50">
    <property type="entry name" value="AMINODEOXYCHORISMATE SYNTHASE COMPONENT 1"/>
    <property type="match status" value="1"/>
</dbReference>
<sequence>MTILALEIPYRDPLAAIAPLAAEPGAVLLDAAAPRDPRGRYAYVCARPRALERLSLGAGDPFAALDALRPEHRPALPGLPPFQTGVVALLGYELGGAVESLPAPAPDDLALPDLWAARYDTMAAFDTVARRAWVVSAESENAARAFAGLLAPPDAPPLPPPVATPVPWRPERRRTEHEDAVGRAIAYIHAGDIFQANITQRFLGEMPAGLPAFDLYRRLRACSPAPFAAWMALGDGAAIASASPERFLSLDAAGRVETRPIKGTAPRGATPEEDAVNAAGLTRSVKDRAENLMIVDLLRNDIGRVCATGSVKVPALAALETFASVHHLVSEVEGRLAAGRSAVDLLRACFPGGSITGAPKVRAMEIIAELEPARRGPYCGSIAWIGADGAMDSSIVIRTLCIGAGGRVAAQAGGGIVADSIPAAEYEESLTKAAALLRALDGGLKR</sequence>
<protein>
    <recommendedName>
        <fullName evidence="1">aminodeoxychorismate synthase</fullName>
        <ecNumber evidence="1">2.6.1.85</ecNumber>
    </recommendedName>
</protein>
<dbReference type="PATRIC" id="fig|1238182.3.peg.813"/>
<evidence type="ECO:0000313" key="6">
    <source>
        <dbReference type="Proteomes" id="UP000009881"/>
    </source>
</evidence>
<evidence type="ECO:0000259" key="3">
    <source>
        <dbReference type="Pfam" id="PF00425"/>
    </source>
</evidence>
<dbReference type="EMBL" id="ANHY01000004">
    <property type="protein sequence ID" value="EKV32001.1"/>
    <property type="molecule type" value="Genomic_DNA"/>
</dbReference>
<name>K9HUR7_9PROT</name>
<dbReference type="InterPro" id="IPR005801">
    <property type="entry name" value="ADC_synthase"/>
</dbReference>
<evidence type="ECO:0000259" key="4">
    <source>
        <dbReference type="Pfam" id="PF04715"/>
    </source>
</evidence>
<dbReference type="Pfam" id="PF00425">
    <property type="entry name" value="Chorismate_bind"/>
    <property type="match status" value="1"/>
</dbReference>
<dbReference type="InterPro" id="IPR005802">
    <property type="entry name" value="ADC_synth_comp_1"/>
</dbReference>
<dbReference type="STRING" id="1238182.C882_3065"/>
<dbReference type="PRINTS" id="PR00095">
    <property type="entry name" value="ANTSNTHASEI"/>
</dbReference>
<dbReference type="GO" id="GO:0000162">
    <property type="term" value="P:L-tryptophan biosynthetic process"/>
    <property type="evidence" value="ECO:0007669"/>
    <property type="project" value="TreeGrafter"/>
</dbReference>
<dbReference type="Gene3D" id="3.60.120.10">
    <property type="entry name" value="Anthranilate synthase"/>
    <property type="match status" value="1"/>
</dbReference>
<feature type="domain" description="Anthranilate synthase component I N-terminal" evidence="4">
    <location>
        <begin position="12"/>
        <end position="133"/>
    </location>
</feature>
<dbReference type="GO" id="GO:0009396">
    <property type="term" value="P:folic acid-containing compound biosynthetic process"/>
    <property type="evidence" value="ECO:0007669"/>
    <property type="project" value="InterPro"/>
</dbReference>
<dbReference type="InterPro" id="IPR019999">
    <property type="entry name" value="Anth_synth_I-like"/>
</dbReference>
<dbReference type="eggNOG" id="COG0147">
    <property type="taxonomic scope" value="Bacteria"/>
</dbReference>
<keyword evidence="2" id="KW-0808">Transferase</keyword>
<dbReference type="NCBIfam" id="TIGR00553">
    <property type="entry name" value="pabB"/>
    <property type="match status" value="1"/>
</dbReference>